<dbReference type="GO" id="GO:0000976">
    <property type="term" value="F:transcription cis-regulatory region binding"/>
    <property type="evidence" value="ECO:0007669"/>
    <property type="project" value="TreeGrafter"/>
</dbReference>
<dbReference type="PROSITE" id="PS01081">
    <property type="entry name" value="HTH_TETR_1"/>
    <property type="match status" value="1"/>
</dbReference>
<dbReference type="InterPro" id="IPR023772">
    <property type="entry name" value="DNA-bd_HTH_TetR-type_CS"/>
</dbReference>
<dbReference type="OrthoDB" id="7186128at2"/>
<name>A0A4R2GTM7_9ACTN</name>
<reference evidence="6 7" key="1">
    <citation type="journal article" date="2015" name="Stand. Genomic Sci.">
        <title>Genomic Encyclopedia of Bacterial and Archaeal Type Strains, Phase III: the genomes of soil and plant-associated and newly described type strains.</title>
        <authorList>
            <person name="Whitman W.B."/>
            <person name="Woyke T."/>
            <person name="Klenk H.P."/>
            <person name="Zhou Y."/>
            <person name="Lilburn T.G."/>
            <person name="Beck B.J."/>
            <person name="De Vos P."/>
            <person name="Vandamme P."/>
            <person name="Eisen J.A."/>
            <person name="Garrity G."/>
            <person name="Hugenholtz P."/>
            <person name="Kyrpides N.C."/>
        </authorList>
    </citation>
    <scope>NUCLEOTIDE SEQUENCE [LARGE SCALE GENOMIC DNA]</scope>
    <source>
        <strain evidence="6 7">VKM Ac-2572</strain>
    </source>
</reference>
<dbReference type="RefSeq" id="WP_132217239.1">
    <property type="nucleotide sequence ID" value="NZ_SLWN01000031.1"/>
</dbReference>
<protein>
    <submittedName>
        <fullName evidence="6">TetR family transcriptional regulator</fullName>
    </submittedName>
</protein>
<dbReference type="InterPro" id="IPR050109">
    <property type="entry name" value="HTH-type_TetR-like_transc_reg"/>
</dbReference>
<dbReference type="SUPFAM" id="SSF48498">
    <property type="entry name" value="Tetracyclin repressor-like, C-terminal domain"/>
    <property type="match status" value="1"/>
</dbReference>
<evidence type="ECO:0000256" key="1">
    <source>
        <dbReference type="ARBA" id="ARBA00023015"/>
    </source>
</evidence>
<evidence type="ECO:0000256" key="2">
    <source>
        <dbReference type="ARBA" id="ARBA00023125"/>
    </source>
</evidence>
<dbReference type="PROSITE" id="PS50977">
    <property type="entry name" value="HTH_TETR_2"/>
    <property type="match status" value="1"/>
</dbReference>
<keyword evidence="1" id="KW-0805">Transcription regulation</keyword>
<dbReference type="PANTHER" id="PTHR30055:SF234">
    <property type="entry name" value="HTH-TYPE TRANSCRIPTIONAL REGULATOR BETI"/>
    <property type="match status" value="1"/>
</dbReference>
<evidence type="ECO:0000256" key="4">
    <source>
        <dbReference type="PROSITE-ProRule" id="PRU00335"/>
    </source>
</evidence>
<proteinExistence type="predicted"/>
<comment type="caution">
    <text evidence="6">The sequence shown here is derived from an EMBL/GenBank/DDBJ whole genome shotgun (WGS) entry which is preliminary data.</text>
</comment>
<dbReference type="EMBL" id="SLWN01000031">
    <property type="protein sequence ID" value="TCO12207.1"/>
    <property type="molecule type" value="Genomic_DNA"/>
</dbReference>
<sequence>MTSGKKAVDADERVRSSTRRDLVEGQIIAEATRLFAERGFSGTSLKDIADATGLTRPALYHYVKNKDEILAKLVSELAEGPARALRAIRAQSELGAAQKLREIAHAIALQQAGEPAKFQLLIRSEADLPEELVGPYNQSRRDVLNEIVAVIEAGVASGEFRPVDARIAALAVIGQCNWVAWWHHPGTPEENNRVATTIADLAVASVLSSDDADPGVDPRTRAIERLKQDVQHLEKILTDDQV</sequence>
<feature type="DNA-binding region" description="H-T-H motif" evidence="4">
    <location>
        <begin position="44"/>
        <end position="63"/>
    </location>
</feature>
<dbReference type="InterPro" id="IPR001647">
    <property type="entry name" value="HTH_TetR"/>
</dbReference>
<evidence type="ECO:0000313" key="7">
    <source>
        <dbReference type="Proteomes" id="UP000294508"/>
    </source>
</evidence>
<evidence type="ECO:0000313" key="6">
    <source>
        <dbReference type="EMBL" id="TCO12207.1"/>
    </source>
</evidence>
<dbReference type="Pfam" id="PF17932">
    <property type="entry name" value="TetR_C_24"/>
    <property type="match status" value="1"/>
</dbReference>
<dbReference type="GO" id="GO:0003700">
    <property type="term" value="F:DNA-binding transcription factor activity"/>
    <property type="evidence" value="ECO:0007669"/>
    <property type="project" value="TreeGrafter"/>
</dbReference>
<dbReference type="InterPro" id="IPR009057">
    <property type="entry name" value="Homeodomain-like_sf"/>
</dbReference>
<evidence type="ECO:0000256" key="3">
    <source>
        <dbReference type="ARBA" id="ARBA00023163"/>
    </source>
</evidence>
<dbReference type="InterPro" id="IPR041490">
    <property type="entry name" value="KstR2_TetR_C"/>
</dbReference>
<dbReference type="Proteomes" id="UP000294508">
    <property type="component" value="Unassembled WGS sequence"/>
</dbReference>
<accession>A0A4R2GTM7</accession>
<dbReference type="AlphaFoldDB" id="A0A4R2GTM7"/>
<dbReference type="PANTHER" id="PTHR30055">
    <property type="entry name" value="HTH-TYPE TRANSCRIPTIONAL REGULATOR RUTR"/>
    <property type="match status" value="1"/>
</dbReference>
<dbReference type="InterPro" id="IPR036271">
    <property type="entry name" value="Tet_transcr_reg_TetR-rel_C_sf"/>
</dbReference>
<dbReference type="Gene3D" id="1.10.357.10">
    <property type="entry name" value="Tetracycline Repressor, domain 2"/>
    <property type="match status" value="1"/>
</dbReference>
<dbReference type="Pfam" id="PF00440">
    <property type="entry name" value="TetR_N"/>
    <property type="match status" value="1"/>
</dbReference>
<keyword evidence="3" id="KW-0804">Transcription</keyword>
<dbReference type="PRINTS" id="PR00455">
    <property type="entry name" value="HTHTETR"/>
</dbReference>
<dbReference type="SUPFAM" id="SSF46689">
    <property type="entry name" value="Homeodomain-like"/>
    <property type="match status" value="1"/>
</dbReference>
<evidence type="ECO:0000259" key="5">
    <source>
        <dbReference type="PROSITE" id="PS50977"/>
    </source>
</evidence>
<keyword evidence="7" id="KW-1185">Reference proteome</keyword>
<gene>
    <name evidence="6" type="ORF">EV652_1315</name>
</gene>
<feature type="domain" description="HTH tetR-type" evidence="5">
    <location>
        <begin position="21"/>
        <end position="81"/>
    </location>
</feature>
<keyword evidence="2 4" id="KW-0238">DNA-binding</keyword>
<organism evidence="6 7">
    <name type="scientific">Kribbella steppae</name>
    <dbReference type="NCBI Taxonomy" id="2512223"/>
    <lineage>
        <taxon>Bacteria</taxon>
        <taxon>Bacillati</taxon>
        <taxon>Actinomycetota</taxon>
        <taxon>Actinomycetes</taxon>
        <taxon>Propionibacteriales</taxon>
        <taxon>Kribbellaceae</taxon>
        <taxon>Kribbella</taxon>
    </lineage>
</organism>